<dbReference type="InterPro" id="IPR014729">
    <property type="entry name" value="Rossmann-like_a/b/a_fold"/>
</dbReference>
<name>A0A6N9H7F6_9MICO</name>
<evidence type="ECO:0000256" key="2">
    <source>
        <dbReference type="ARBA" id="ARBA00004496"/>
    </source>
</evidence>
<dbReference type="PANTHER" id="PTHR43326:SF1">
    <property type="entry name" value="METHIONINE--TRNA LIGASE, MITOCHONDRIAL"/>
    <property type="match status" value="1"/>
</dbReference>
<evidence type="ECO:0000256" key="7">
    <source>
        <dbReference type="ARBA" id="ARBA00022917"/>
    </source>
</evidence>
<comment type="similarity">
    <text evidence="10">Belongs to the class-I aminoacyl-tRNA synthetase family. MetG type 2B subfamily.</text>
</comment>
<evidence type="ECO:0000256" key="9">
    <source>
        <dbReference type="ARBA" id="ARBA00047364"/>
    </source>
</evidence>
<dbReference type="GO" id="GO:0005524">
    <property type="term" value="F:ATP binding"/>
    <property type="evidence" value="ECO:0007669"/>
    <property type="project" value="UniProtKB-UniRule"/>
</dbReference>
<evidence type="ECO:0000256" key="10">
    <source>
        <dbReference type="HAMAP-Rule" id="MF_01228"/>
    </source>
</evidence>
<dbReference type="EC" id="6.1.1.10" evidence="10"/>
<evidence type="ECO:0000259" key="12">
    <source>
        <dbReference type="Pfam" id="PF19303"/>
    </source>
</evidence>
<dbReference type="EMBL" id="WWEQ01000026">
    <property type="protein sequence ID" value="MYM19821.1"/>
    <property type="molecule type" value="Genomic_DNA"/>
</dbReference>
<dbReference type="CDD" id="cd00814">
    <property type="entry name" value="MetRS_core"/>
    <property type="match status" value="1"/>
</dbReference>
<comment type="catalytic activity">
    <reaction evidence="9 10">
        <text>tRNA(Met) + L-methionine + ATP = L-methionyl-tRNA(Met) + AMP + diphosphate</text>
        <dbReference type="Rhea" id="RHEA:13481"/>
        <dbReference type="Rhea" id="RHEA-COMP:9667"/>
        <dbReference type="Rhea" id="RHEA-COMP:9698"/>
        <dbReference type="ChEBI" id="CHEBI:30616"/>
        <dbReference type="ChEBI" id="CHEBI:33019"/>
        <dbReference type="ChEBI" id="CHEBI:57844"/>
        <dbReference type="ChEBI" id="CHEBI:78442"/>
        <dbReference type="ChEBI" id="CHEBI:78530"/>
        <dbReference type="ChEBI" id="CHEBI:456215"/>
        <dbReference type="EC" id="6.1.1.10"/>
    </reaction>
</comment>
<dbReference type="Gene3D" id="1.10.730.10">
    <property type="entry name" value="Isoleucyl-tRNA Synthetase, Domain 1"/>
    <property type="match status" value="1"/>
</dbReference>
<dbReference type="Pfam" id="PF09334">
    <property type="entry name" value="tRNA-synt_1g"/>
    <property type="match status" value="1"/>
</dbReference>
<proteinExistence type="inferred from homology"/>
<keyword evidence="5 10" id="KW-0547">Nucleotide-binding</keyword>
<dbReference type="CDD" id="cd07957">
    <property type="entry name" value="Anticodon_Ia_Met"/>
    <property type="match status" value="1"/>
</dbReference>
<dbReference type="GO" id="GO:0006431">
    <property type="term" value="P:methionyl-tRNA aminoacylation"/>
    <property type="evidence" value="ECO:0007669"/>
    <property type="project" value="UniProtKB-UniRule"/>
</dbReference>
<dbReference type="AlphaFoldDB" id="A0A6N9H7F6"/>
<gene>
    <name evidence="10" type="primary">metG</name>
    <name evidence="13" type="ORF">GSY69_07525</name>
</gene>
<evidence type="ECO:0000313" key="13">
    <source>
        <dbReference type="EMBL" id="MYM19821.1"/>
    </source>
</evidence>
<dbReference type="InterPro" id="IPR001412">
    <property type="entry name" value="aa-tRNA-synth_I_CS"/>
</dbReference>
<dbReference type="SUPFAM" id="SSF52374">
    <property type="entry name" value="Nucleotidylyl transferase"/>
    <property type="match status" value="1"/>
</dbReference>
<keyword evidence="3 10" id="KW-0963">Cytoplasm</keyword>
<dbReference type="InterPro" id="IPR023457">
    <property type="entry name" value="Met-tRNA_synth_2"/>
</dbReference>
<protein>
    <recommendedName>
        <fullName evidence="10">Methionine--tRNA ligase</fullName>
        <ecNumber evidence="10">6.1.1.10</ecNumber>
    </recommendedName>
    <alternativeName>
        <fullName evidence="10">Methionyl-tRNA synthetase</fullName>
        <shortName evidence="10">MetRS</shortName>
    </alternativeName>
</protein>
<dbReference type="InterPro" id="IPR033911">
    <property type="entry name" value="MetRS_core"/>
</dbReference>
<comment type="caution">
    <text evidence="10">Lacks conserved residue(s) required for the propagation of feature annotation.</text>
</comment>
<comment type="subunit">
    <text evidence="10">Monomer.</text>
</comment>
<evidence type="ECO:0000256" key="5">
    <source>
        <dbReference type="ARBA" id="ARBA00022741"/>
    </source>
</evidence>
<sequence length="536" mass="59290">MTFYLTTAIAYPNGTPHIGHAYEYIAADTIARFKRLDGEDVFFMTGTDEHGLKMQQTAQKLGMSARELADVNAAKFRDLQDTLGSSYDRFIRTTDPDHTAASQALWQRMADAGDIYLDSYSGWYSVRDEAYYAEDETEVRADGERYATATGTPVTWTEEESYFFRLSNYADRLLEWYDTPGEDGISPVGPDVRRNEVASFVRSGLKDLSISRTTFDWGIPVPGDDKHVMYVWVDALTNYLTGAGFPDVDSERFRELWPADVHIIGKDIIRFHSVYWPAFLMSAGLPLPRRVHAHGFLFNKGEKMSKSVGNVVDPYDLVASFGLDTLRFFLLREISYGQDGSYSADSIIGRKNADLANEYGNLVQRSATMVVKNLDGVVPTVSAADLSADDRDLLDLAEAALGRARAAVDRQELHRYVEALWSVLGETNRYFSAQQPWKLKKEDPKRMATVLFTALEVLRQISILAQPIMPESAGRVLDTLGVAREQSARTFAALDAPLPAGTRLEAPTPIFPRYEAPADGVAGTSAGTGTAAGAGA</sequence>
<keyword evidence="4 10" id="KW-0436">Ligase</keyword>
<feature type="domain" description="Methionyl-tRNA synthetase anticodon-binding" evidence="12">
    <location>
        <begin position="385"/>
        <end position="513"/>
    </location>
</feature>
<dbReference type="NCBIfam" id="TIGR00398">
    <property type="entry name" value="metG"/>
    <property type="match status" value="1"/>
</dbReference>
<comment type="function">
    <text evidence="1 10">Is required not only for elongation of protein synthesis but also for the initiation of all mRNA translation through initiator tRNA(fMet) aminoacylation.</text>
</comment>
<organism evidence="13 14">
    <name type="scientific">Brevibacterium rongguiense</name>
    <dbReference type="NCBI Taxonomy" id="2695267"/>
    <lineage>
        <taxon>Bacteria</taxon>
        <taxon>Bacillati</taxon>
        <taxon>Actinomycetota</taxon>
        <taxon>Actinomycetes</taxon>
        <taxon>Micrococcales</taxon>
        <taxon>Brevibacteriaceae</taxon>
        <taxon>Brevibacterium</taxon>
    </lineage>
</organism>
<dbReference type="InterPro" id="IPR014758">
    <property type="entry name" value="Met-tRNA_synth"/>
</dbReference>
<evidence type="ECO:0000256" key="4">
    <source>
        <dbReference type="ARBA" id="ARBA00022598"/>
    </source>
</evidence>
<dbReference type="Proteomes" id="UP000469215">
    <property type="component" value="Unassembled WGS sequence"/>
</dbReference>
<comment type="caution">
    <text evidence="13">The sequence shown here is derived from an EMBL/GenBank/DDBJ whole genome shotgun (WGS) entry which is preliminary data.</text>
</comment>
<dbReference type="Pfam" id="PF19303">
    <property type="entry name" value="Anticodon_3"/>
    <property type="match status" value="1"/>
</dbReference>
<dbReference type="NCBIfam" id="NF008900">
    <property type="entry name" value="PRK12267.1"/>
    <property type="match status" value="1"/>
</dbReference>
<dbReference type="PANTHER" id="PTHR43326">
    <property type="entry name" value="METHIONYL-TRNA SYNTHETASE"/>
    <property type="match status" value="1"/>
</dbReference>
<feature type="domain" description="Methionyl/Leucyl tRNA synthetase" evidence="11">
    <location>
        <begin position="4"/>
        <end position="366"/>
    </location>
</feature>
<evidence type="ECO:0000256" key="8">
    <source>
        <dbReference type="ARBA" id="ARBA00023146"/>
    </source>
</evidence>
<dbReference type="InterPro" id="IPR009080">
    <property type="entry name" value="tRNAsynth_Ia_anticodon-bd"/>
</dbReference>
<evidence type="ECO:0000259" key="11">
    <source>
        <dbReference type="Pfam" id="PF09334"/>
    </source>
</evidence>
<dbReference type="PRINTS" id="PR01041">
    <property type="entry name" value="TRNASYNTHMET"/>
</dbReference>
<keyword evidence="6 10" id="KW-0067">ATP-binding</keyword>
<dbReference type="SUPFAM" id="SSF47323">
    <property type="entry name" value="Anticodon-binding domain of a subclass of class I aminoacyl-tRNA synthetases"/>
    <property type="match status" value="1"/>
</dbReference>
<feature type="short sequence motif" description="'KMSKS' region" evidence="10">
    <location>
        <begin position="303"/>
        <end position="307"/>
    </location>
</feature>
<dbReference type="GO" id="GO:0005737">
    <property type="term" value="C:cytoplasm"/>
    <property type="evidence" value="ECO:0007669"/>
    <property type="project" value="UniProtKB-SubCell"/>
</dbReference>
<evidence type="ECO:0000256" key="3">
    <source>
        <dbReference type="ARBA" id="ARBA00022490"/>
    </source>
</evidence>
<dbReference type="HAMAP" id="MF_01228">
    <property type="entry name" value="Met_tRNA_synth_type2"/>
    <property type="match status" value="1"/>
</dbReference>
<dbReference type="InterPro" id="IPR041872">
    <property type="entry name" value="Anticodon_Met"/>
</dbReference>
<evidence type="ECO:0000256" key="1">
    <source>
        <dbReference type="ARBA" id="ARBA00003314"/>
    </source>
</evidence>
<keyword evidence="7 10" id="KW-0648">Protein biosynthesis</keyword>
<accession>A0A6N9H7F6</accession>
<dbReference type="Gene3D" id="3.40.50.620">
    <property type="entry name" value="HUPs"/>
    <property type="match status" value="1"/>
</dbReference>
<dbReference type="Gene3D" id="2.170.220.10">
    <property type="match status" value="1"/>
</dbReference>
<evidence type="ECO:0000313" key="14">
    <source>
        <dbReference type="Proteomes" id="UP000469215"/>
    </source>
</evidence>
<dbReference type="InterPro" id="IPR015413">
    <property type="entry name" value="Methionyl/Leucyl_tRNA_Synth"/>
</dbReference>
<keyword evidence="14" id="KW-1185">Reference proteome</keyword>
<comment type="subcellular location">
    <subcellularLocation>
        <location evidence="2 10">Cytoplasm</location>
    </subcellularLocation>
</comment>
<feature type="short sequence motif" description="'HIGH' region" evidence="10">
    <location>
        <begin position="10"/>
        <end position="20"/>
    </location>
</feature>
<reference evidence="13 14" key="1">
    <citation type="submission" date="2020-01" db="EMBL/GenBank/DDBJ databases">
        <authorList>
            <person name="Deng T."/>
        </authorList>
    </citation>
    <scope>NUCLEOTIDE SEQUENCE [LARGE SCALE GENOMIC DNA]</scope>
    <source>
        <strain evidence="13 14">5221</strain>
    </source>
</reference>
<evidence type="ECO:0000256" key="6">
    <source>
        <dbReference type="ARBA" id="ARBA00022840"/>
    </source>
</evidence>
<dbReference type="PROSITE" id="PS00178">
    <property type="entry name" value="AA_TRNA_LIGASE_I"/>
    <property type="match status" value="1"/>
</dbReference>
<dbReference type="FunFam" id="2.170.220.10:FF:000001">
    <property type="entry name" value="methionine--tRNA ligase, mitochondrial"/>
    <property type="match status" value="1"/>
</dbReference>
<keyword evidence="8 10" id="KW-0030">Aminoacyl-tRNA synthetase</keyword>
<dbReference type="RefSeq" id="WP_160953250.1">
    <property type="nucleotide sequence ID" value="NZ_WWEQ01000026.1"/>
</dbReference>
<dbReference type="GO" id="GO:0004825">
    <property type="term" value="F:methionine-tRNA ligase activity"/>
    <property type="evidence" value="ECO:0007669"/>
    <property type="project" value="UniProtKB-UniRule"/>
</dbReference>